<dbReference type="OrthoDB" id="2104607at2759"/>
<keyword evidence="2" id="KW-1185">Reference proteome</keyword>
<dbReference type="AlphaFoldDB" id="A0A6J8C0V4"/>
<dbReference type="Pfam" id="PF18907">
    <property type="entry name" value="DUF5662"/>
    <property type="match status" value="1"/>
</dbReference>
<gene>
    <name evidence="1" type="ORF">MCOR_23971</name>
</gene>
<name>A0A6J8C0V4_MYTCO</name>
<reference evidence="1 2" key="1">
    <citation type="submission" date="2020-06" db="EMBL/GenBank/DDBJ databases">
        <authorList>
            <person name="Li R."/>
            <person name="Bekaert M."/>
        </authorList>
    </citation>
    <scope>NUCLEOTIDE SEQUENCE [LARGE SCALE GENOMIC DNA]</scope>
    <source>
        <strain evidence="2">wild</strain>
    </source>
</reference>
<dbReference type="InterPro" id="IPR043721">
    <property type="entry name" value="DUF5662"/>
</dbReference>
<accession>A0A6J8C0V4</accession>
<protein>
    <submittedName>
        <fullName evidence="1">Uncharacterized protein</fullName>
    </submittedName>
</protein>
<dbReference type="Proteomes" id="UP000507470">
    <property type="component" value="Unassembled WGS sequence"/>
</dbReference>
<sequence length="150" mass="18131">MKEHYSQVDSHKHFVLKAYNRLKDFVPNMLKEDAENHDLSKYDFSQAIGYTARWVHMMDNDAWKKSLEDHYKREPHHPQYFGSERMKTRYLEESLIDMVGSRWERNLKGDENAKTSDIVDFDPVYLKRYHKEDFDEVLTLINKIKESDKK</sequence>
<evidence type="ECO:0000313" key="1">
    <source>
        <dbReference type="EMBL" id="CAC5388724.1"/>
    </source>
</evidence>
<proteinExistence type="predicted"/>
<evidence type="ECO:0000313" key="2">
    <source>
        <dbReference type="Proteomes" id="UP000507470"/>
    </source>
</evidence>
<organism evidence="1 2">
    <name type="scientific">Mytilus coruscus</name>
    <name type="common">Sea mussel</name>
    <dbReference type="NCBI Taxonomy" id="42192"/>
    <lineage>
        <taxon>Eukaryota</taxon>
        <taxon>Metazoa</taxon>
        <taxon>Spiralia</taxon>
        <taxon>Lophotrochozoa</taxon>
        <taxon>Mollusca</taxon>
        <taxon>Bivalvia</taxon>
        <taxon>Autobranchia</taxon>
        <taxon>Pteriomorphia</taxon>
        <taxon>Mytilida</taxon>
        <taxon>Mytiloidea</taxon>
        <taxon>Mytilidae</taxon>
        <taxon>Mytilinae</taxon>
        <taxon>Mytilus</taxon>
    </lineage>
</organism>
<dbReference type="EMBL" id="CACVKT020004249">
    <property type="protein sequence ID" value="CAC5388724.1"/>
    <property type="molecule type" value="Genomic_DNA"/>
</dbReference>